<proteinExistence type="predicted"/>
<evidence type="ECO:0000313" key="3">
    <source>
        <dbReference type="Proteomes" id="UP001501764"/>
    </source>
</evidence>
<evidence type="ECO:0000259" key="1">
    <source>
        <dbReference type="Pfam" id="PF12728"/>
    </source>
</evidence>
<accession>A0ABP3WYJ2</accession>
<evidence type="ECO:0000313" key="2">
    <source>
        <dbReference type="EMBL" id="GAA0856795.1"/>
    </source>
</evidence>
<reference evidence="3" key="1">
    <citation type="journal article" date="2019" name="Int. J. Syst. Evol. Microbiol.">
        <title>The Global Catalogue of Microorganisms (GCM) 10K type strain sequencing project: providing services to taxonomists for standard genome sequencing and annotation.</title>
        <authorList>
            <consortium name="The Broad Institute Genomics Platform"/>
            <consortium name="The Broad Institute Genome Sequencing Center for Infectious Disease"/>
            <person name="Wu L."/>
            <person name="Ma J."/>
        </authorList>
    </citation>
    <scope>NUCLEOTIDE SEQUENCE [LARGE SCALE GENOMIC DNA]</scope>
    <source>
        <strain evidence="3">JCM 6485</strain>
    </source>
</reference>
<keyword evidence="3" id="KW-1185">Reference proteome</keyword>
<dbReference type="Proteomes" id="UP001501764">
    <property type="component" value="Unassembled WGS sequence"/>
</dbReference>
<sequence length="68" mass="8032">MELLTVKEVSKKLKVNVNYVYQLMNKGHLNYLILGSKKITDFELDRFIKEAQGKDFSNLDNIRNLRED</sequence>
<name>A0ABP3WYJ2_9CLOT</name>
<dbReference type="InterPro" id="IPR041657">
    <property type="entry name" value="HTH_17"/>
</dbReference>
<protein>
    <recommendedName>
        <fullName evidence="1">Helix-turn-helix domain-containing protein</fullName>
    </recommendedName>
</protein>
<dbReference type="Pfam" id="PF12728">
    <property type="entry name" value="HTH_17"/>
    <property type="match status" value="1"/>
</dbReference>
<dbReference type="EMBL" id="BAAACO010000001">
    <property type="protein sequence ID" value="GAA0856795.1"/>
    <property type="molecule type" value="Genomic_DNA"/>
</dbReference>
<gene>
    <name evidence="2" type="ORF">GCM10008916_07830</name>
</gene>
<organism evidence="2 3">
    <name type="scientific">Clostridium nitritogenes</name>
    <dbReference type="NCBI Taxonomy" id="83340"/>
    <lineage>
        <taxon>Bacteria</taxon>
        <taxon>Bacillati</taxon>
        <taxon>Bacillota</taxon>
        <taxon>Clostridia</taxon>
        <taxon>Eubacteriales</taxon>
        <taxon>Clostridiaceae</taxon>
        <taxon>Clostridium</taxon>
    </lineage>
</organism>
<dbReference type="RefSeq" id="WP_346025808.1">
    <property type="nucleotide sequence ID" value="NZ_BAAACO010000001.1"/>
</dbReference>
<feature type="domain" description="Helix-turn-helix" evidence="1">
    <location>
        <begin position="3"/>
        <end position="50"/>
    </location>
</feature>
<comment type="caution">
    <text evidence="2">The sequence shown here is derived from an EMBL/GenBank/DDBJ whole genome shotgun (WGS) entry which is preliminary data.</text>
</comment>